<evidence type="ECO:0000313" key="10">
    <source>
        <dbReference type="Proteomes" id="UP001604277"/>
    </source>
</evidence>
<gene>
    <name evidence="9" type="ORF">Fot_14888</name>
</gene>
<keyword evidence="3 6" id="KW-0863">Zinc-finger</keyword>
<dbReference type="PROSITE" id="PS50103">
    <property type="entry name" value="ZF_C3H1"/>
    <property type="match status" value="3"/>
</dbReference>
<feature type="region of interest" description="Disordered" evidence="7">
    <location>
        <begin position="1"/>
        <end position="20"/>
    </location>
</feature>
<dbReference type="FunFam" id="4.10.1000.10:FF:000021">
    <property type="entry name" value="Zinc finger CCCH domain-containing protein 17"/>
    <property type="match status" value="1"/>
</dbReference>
<comment type="caution">
    <text evidence="9">The sequence shown here is derived from an EMBL/GenBank/DDBJ whole genome shotgun (WGS) entry which is preliminary data.</text>
</comment>
<keyword evidence="10" id="KW-1185">Reference proteome</keyword>
<dbReference type="Pfam" id="PF15663">
    <property type="entry name" value="zf-CCCH_3"/>
    <property type="match status" value="1"/>
</dbReference>
<dbReference type="EMBL" id="JBFOLJ010000004">
    <property type="protein sequence ID" value="KAL2545655.1"/>
    <property type="molecule type" value="Genomic_DNA"/>
</dbReference>
<dbReference type="PANTHER" id="PTHR15725:SF14">
    <property type="entry name" value="ZINC FINGER CCCH DOMAIN-CONTAINING PROTEIN 11A"/>
    <property type="match status" value="1"/>
</dbReference>
<feature type="compositionally biased region" description="Basic and acidic residues" evidence="7">
    <location>
        <begin position="591"/>
        <end position="600"/>
    </location>
</feature>
<organism evidence="9 10">
    <name type="scientific">Forsythia ovata</name>
    <dbReference type="NCBI Taxonomy" id="205694"/>
    <lineage>
        <taxon>Eukaryota</taxon>
        <taxon>Viridiplantae</taxon>
        <taxon>Streptophyta</taxon>
        <taxon>Embryophyta</taxon>
        <taxon>Tracheophyta</taxon>
        <taxon>Spermatophyta</taxon>
        <taxon>Magnoliopsida</taxon>
        <taxon>eudicotyledons</taxon>
        <taxon>Gunneridae</taxon>
        <taxon>Pentapetalae</taxon>
        <taxon>asterids</taxon>
        <taxon>lamiids</taxon>
        <taxon>Lamiales</taxon>
        <taxon>Oleaceae</taxon>
        <taxon>Forsythieae</taxon>
        <taxon>Forsythia</taxon>
    </lineage>
</organism>
<sequence>MVGPPPQSQSQSQSQPAAEEETLKRSTDCVYFLASPLTCKKGSECEYRHSDIARMNPRDCWFWLHGNCLNPKCGFRHPPLDGLLGSQLPISAGSSIPPSPATTAPVAHVPHTSGKQVAPCIFFQKGFCLKGDWCPFLHGPNATSNKAAQVPGTTAAAEPVTFKQGFGELENCTQEKKAPSISITKSVELPLQAKSTVEVETVPPRNKLASSRKTQQTSGINNEFSSYRPSGPPANYGNTVSGSIRVQQPNMFEELGGTDSKDAEEISREPSPGFDVLVEDELGDSDYYPSEDHYRMTRDHKEMNEYDVGHSADYGSFADGDSDRLRTHRGYDSYESVQGHYAWEQRRVSSERMPGGSPYLERRQYAADSLGQVEETDLRHRLSKHRRSNGLKSVISNEFTRDKNVKDLSYEGLRRDELVPRNESSLGNRLRGRIKLPGRSSSPIDGRALLRGREINRGTDLGRVSPGRTHLSSHHGRLQDRIKETVEQDFRSDGKNRGLRNMTGDNNSDFTGPKTLAELKIRKNADSSEQHATYQQSLGKRKHSVLDGHQQTGGDLSFEGPKSLDEILKRKRGEIPGTGSGRMSSSTNEDNNQKNGKESTTKSTGSNDGMSIPLFNNKEEFQSASGNEAGAEEIRSTDASELEAEDVTIVEDDVDQECEGNEQKDHESNYEQFDGEYYELDEGDNGDAEEEYPEEEEEEDGDKEFAKKMGAMY</sequence>
<dbReference type="Proteomes" id="UP001604277">
    <property type="component" value="Unassembled WGS sequence"/>
</dbReference>
<evidence type="ECO:0000256" key="3">
    <source>
        <dbReference type="ARBA" id="ARBA00022771"/>
    </source>
</evidence>
<feature type="region of interest" description="Disordered" evidence="7">
    <location>
        <begin position="198"/>
        <end position="241"/>
    </location>
</feature>
<dbReference type="SMART" id="SM00356">
    <property type="entry name" value="ZnF_C3H1"/>
    <property type="match status" value="3"/>
</dbReference>
<feature type="zinc finger region" description="C3H1-type" evidence="6">
    <location>
        <begin position="114"/>
        <end position="141"/>
    </location>
</feature>
<dbReference type="GO" id="GO:0003677">
    <property type="term" value="F:DNA binding"/>
    <property type="evidence" value="ECO:0007669"/>
    <property type="project" value="UniProtKB-KW"/>
</dbReference>
<dbReference type="PANTHER" id="PTHR15725">
    <property type="entry name" value="ZN-FINGER, C-X8-C-X5-C-X3-H TYPE-CONTAINING"/>
    <property type="match status" value="1"/>
</dbReference>
<evidence type="ECO:0000256" key="6">
    <source>
        <dbReference type="PROSITE-ProRule" id="PRU00723"/>
    </source>
</evidence>
<feature type="compositionally biased region" description="Acidic residues" evidence="7">
    <location>
        <begin position="673"/>
        <end position="702"/>
    </location>
</feature>
<evidence type="ECO:0000256" key="4">
    <source>
        <dbReference type="ARBA" id="ARBA00022833"/>
    </source>
</evidence>
<feature type="domain" description="C3H1-type" evidence="8">
    <location>
        <begin position="114"/>
        <end position="141"/>
    </location>
</feature>
<name>A0ABD1W7K7_9LAMI</name>
<feature type="compositionally biased region" description="Basic and acidic residues" evidence="7">
    <location>
        <begin position="477"/>
        <end position="496"/>
    </location>
</feature>
<feature type="domain" description="C3H1-type" evidence="8">
    <location>
        <begin position="23"/>
        <end position="52"/>
    </location>
</feature>
<keyword evidence="4 6" id="KW-0862">Zinc</keyword>
<dbReference type="InterPro" id="IPR041686">
    <property type="entry name" value="Znf-CCCH_3"/>
</dbReference>
<protein>
    <submittedName>
        <fullName evidence="9">Zinc finger CCCH domain-containing protein 17</fullName>
    </submittedName>
</protein>
<feature type="compositionally biased region" description="Basic and acidic residues" evidence="7">
    <location>
        <begin position="517"/>
        <end position="529"/>
    </location>
</feature>
<keyword evidence="2" id="KW-0677">Repeat</keyword>
<dbReference type="SUPFAM" id="SSF90229">
    <property type="entry name" value="CCCH zinc finger"/>
    <property type="match status" value="1"/>
</dbReference>
<evidence type="ECO:0000256" key="5">
    <source>
        <dbReference type="ARBA" id="ARBA00023125"/>
    </source>
</evidence>
<feature type="compositionally biased region" description="Polar residues" evidence="7">
    <location>
        <begin position="208"/>
        <end position="228"/>
    </location>
</feature>
<feature type="domain" description="C3H1-type" evidence="8">
    <location>
        <begin position="54"/>
        <end position="80"/>
    </location>
</feature>
<evidence type="ECO:0000256" key="2">
    <source>
        <dbReference type="ARBA" id="ARBA00022737"/>
    </source>
</evidence>
<evidence type="ECO:0000313" key="9">
    <source>
        <dbReference type="EMBL" id="KAL2545655.1"/>
    </source>
</evidence>
<evidence type="ECO:0000256" key="1">
    <source>
        <dbReference type="ARBA" id="ARBA00022723"/>
    </source>
</evidence>
<dbReference type="AlphaFoldDB" id="A0ABD1W7K7"/>
<feature type="compositionally biased region" description="Polar residues" evidence="7">
    <location>
        <begin position="581"/>
        <end position="590"/>
    </location>
</feature>
<dbReference type="Gene3D" id="4.10.1000.10">
    <property type="entry name" value="Zinc finger, CCCH-type"/>
    <property type="match status" value="2"/>
</dbReference>
<feature type="region of interest" description="Disordered" evidence="7">
    <location>
        <begin position="457"/>
        <end position="713"/>
    </location>
</feature>
<feature type="zinc finger region" description="C3H1-type" evidence="6">
    <location>
        <begin position="54"/>
        <end position="80"/>
    </location>
</feature>
<dbReference type="Pfam" id="PF14608">
    <property type="entry name" value="zf-CCCH_2"/>
    <property type="match status" value="1"/>
</dbReference>
<evidence type="ECO:0000256" key="7">
    <source>
        <dbReference type="SAM" id="MobiDB-lite"/>
    </source>
</evidence>
<feature type="compositionally biased region" description="Acidic residues" evidence="7">
    <location>
        <begin position="640"/>
        <end position="660"/>
    </location>
</feature>
<feature type="zinc finger region" description="C3H1-type" evidence="6">
    <location>
        <begin position="23"/>
        <end position="52"/>
    </location>
</feature>
<proteinExistence type="predicted"/>
<dbReference type="InterPro" id="IPR000571">
    <property type="entry name" value="Znf_CCCH"/>
</dbReference>
<keyword evidence="1 6" id="KW-0479">Metal-binding</keyword>
<reference evidence="10" key="1">
    <citation type="submission" date="2024-07" db="EMBL/GenBank/DDBJ databases">
        <title>Two chromosome-level genome assemblies of Korean endemic species Abeliophyllum distichum and Forsythia ovata (Oleaceae).</title>
        <authorList>
            <person name="Jang H."/>
        </authorList>
    </citation>
    <scope>NUCLEOTIDE SEQUENCE [LARGE SCALE GENOMIC DNA]</scope>
</reference>
<dbReference type="InterPro" id="IPR036855">
    <property type="entry name" value="Znf_CCCH_sf"/>
</dbReference>
<evidence type="ECO:0000259" key="8">
    <source>
        <dbReference type="PROSITE" id="PS50103"/>
    </source>
</evidence>
<dbReference type="GO" id="GO:0008270">
    <property type="term" value="F:zinc ion binding"/>
    <property type="evidence" value="ECO:0007669"/>
    <property type="project" value="UniProtKB-KW"/>
</dbReference>
<keyword evidence="5" id="KW-0238">DNA-binding</keyword>
<accession>A0ABD1W7K7</accession>